<dbReference type="GO" id="GO:0005829">
    <property type="term" value="C:cytosol"/>
    <property type="evidence" value="ECO:0007669"/>
    <property type="project" value="TreeGrafter"/>
</dbReference>
<reference evidence="9" key="1">
    <citation type="submission" date="2023-06" db="EMBL/GenBank/DDBJ databases">
        <title>Comparative genomics of Bacillaceae isolates and their secondary metabolite potential.</title>
        <authorList>
            <person name="Song L."/>
            <person name="Nielsen L.J."/>
            <person name="Mohite O."/>
            <person name="Xu X."/>
            <person name="Weber T."/>
            <person name="Kovacs A.T."/>
        </authorList>
    </citation>
    <scope>NUCLEOTIDE SEQUENCE</scope>
    <source>
        <strain evidence="9">G1S1</strain>
    </source>
</reference>
<dbReference type="Pfam" id="PF22660">
    <property type="entry name" value="RS_preATP-grasp-like"/>
    <property type="match status" value="1"/>
</dbReference>
<dbReference type="InterPro" id="IPR003135">
    <property type="entry name" value="ATP-grasp_carboxylate-amine"/>
</dbReference>
<dbReference type="InterPro" id="IPR016185">
    <property type="entry name" value="PreATP-grasp_dom_sf"/>
</dbReference>
<evidence type="ECO:0000313" key="10">
    <source>
        <dbReference type="Proteomes" id="UP001238973"/>
    </source>
</evidence>
<evidence type="ECO:0000256" key="5">
    <source>
        <dbReference type="ARBA" id="ARBA00022840"/>
    </source>
</evidence>
<dbReference type="Pfam" id="PF02222">
    <property type="entry name" value="ATP-grasp"/>
    <property type="match status" value="1"/>
</dbReference>
<feature type="binding site" evidence="7">
    <location>
        <begin position="14"/>
        <end position="15"/>
    </location>
    <ligand>
        <name>N(1)-(5-phospho-beta-D-ribosyl)glycinamide</name>
        <dbReference type="ChEBI" id="CHEBI:143788"/>
    </ligand>
</feature>
<sequence>MYKSKKILLLGSGELGKEVILEAQRLGVETVAVDRYEHAPAMQVAHRSYVIDMLDAEQLRGVVEKEQPDLIVPEIEAIATSELVKLEEEGFQVIPTARAAKLTMDREGIRRLASETLEIPTAAYKFANTYEEFVQAAKEVGFPNVVKPLMSSSGKGQSVCRTEGDLEDCWKIAMEGGRVQNGRVIIEEFIRFDSEITLLTVRTVNGTMFCAPIGHIQQGGDYIESWQPHNMTEAQIMEAKRIAHAITDELGGYGLFGVELFLSGDKVYFSEVSPRPHDTGLVTLVTQNLSEFALHIRAILGFPIPEIKLISPGASRPLKAQDELSEYSIVGVEQALALPNTQVRLFGKPVTKAGRRVAVALSSADSIEVARVNAARALECLVVEKE</sequence>
<dbReference type="Gene3D" id="3.30.470.20">
    <property type="entry name" value="ATP-grasp fold, B domain"/>
    <property type="match status" value="1"/>
</dbReference>
<protein>
    <recommendedName>
        <fullName evidence="7">Formate-dependent phosphoribosylglycinamide formyltransferase</fullName>
        <ecNumber evidence="7">6.3.1.21</ecNumber>
    </recommendedName>
    <alternativeName>
        <fullName evidence="7">5'-phosphoribosylglycinamide transformylase 2</fullName>
    </alternativeName>
    <alternativeName>
        <fullName evidence="7">Formate-dependent GAR transformylase</fullName>
    </alternativeName>
    <alternativeName>
        <fullName evidence="7">GAR transformylase 2</fullName>
        <shortName evidence="7">GART 2</shortName>
    </alternativeName>
    <alternativeName>
        <fullName evidence="7">Non-folate glycinamide ribonucleotide transformylase</fullName>
    </alternativeName>
    <alternativeName>
        <fullName evidence="7">Phosphoribosylglycinamide formyltransferase 2</fullName>
    </alternativeName>
</protein>
<keyword evidence="6 7" id="KW-0460">Magnesium</keyword>
<dbReference type="Proteomes" id="UP001238973">
    <property type="component" value="Unassembled WGS sequence"/>
</dbReference>
<comment type="caution">
    <text evidence="9">The sequence shown here is derived from an EMBL/GenBank/DDBJ whole genome shotgun (WGS) entry which is preliminary data.</text>
</comment>
<dbReference type="AlphaFoldDB" id="A0AAJ1QRZ8"/>
<dbReference type="Pfam" id="PF21244">
    <property type="entry name" value="PurT_C"/>
    <property type="match status" value="1"/>
</dbReference>
<dbReference type="InterPro" id="IPR048740">
    <property type="entry name" value="PurT_C"/>
</dbReference>
<dbReference type="SUPFAM" id="SSF52440">
    <property type="entry name" value="PreATP-grasp domain"/>
    <property type="match status" value="1"/>
</dbReference>
<evidence type="ECO:0000256" key="1">
    <source>
        <dbReference type="ARBA" id="ARBA00022598"/>
    </source>
</evidence>
<dbReference type="RefSeq" id="WP_063595889.1">
    <property type="nucleotide sequence ID" value="NZ_CP085395.1"/>
</dbReference>
<name>A0AAJ1QRZ8_9BACI</name>
<dbReference type="PROSITE" id="PS50975">
    <property type="entry name" value="ATP_GRASP"/>
    <property type="match status" value="1"/>
</dbReference>
<dbReference type="GO" id="GO:0005524">
    <property type="term" value="F:ATP binding"/>
    <property type="evidence" value="ECO:0007669"/>
    <property type="project" value="UniProtKB-UniRule"/>
</dbReference>
<dbReference type="EC" id="6.3.1.21" evidence="7"/>
<evidence type="ECO:0000259" key="8">
    <source>
        <dbReference type="PROSITE" id="PS50975"/>
    </source>
</evidence>
<dbReference type="InterPro" id="IPR054350">
    <property type="entry name" value="PurT/PurK_preATP-grasp"/>
</dbReference>
<comment type="function">
    <text evidence="7">Involved in the de novo purine biosynthesis. Catalyzes the transfer of formate to 5-phospho-ribosyl-glycinamide (GAR), producing 5-phospho-ribosyl-N-formylglycinamide (FGAR). Formate is provided by PurU via hydrolysis of 10-formyl-tetrahydrofolate.</text>
</comment>
<keyword evidence="3 7" id="KW-0547">Nucleotide-binding</keyword>
<feature type="binding site" evidence="7">
    <location>
        <position position="271"/>
    </location>
    <ligand>
        <name>Mg(2+)</name>
        <dbReference type="ChEBI" id="CHEBI:18420"/>
    </ligand>
</feature>
<feature type="binding site" evidence="7">
    <location>
        <position position="278"/>
    </location>
    <ligand>
        <name>N(1)-(5-phospho-beta-D-ribosyl)glycinamide</name>
        <dbReference type="ChEBI" id="CHEBI:143788"/>
    </ligand>
</feature>
<keyword evidence="4 7" id="KW-0658">Purine biosynthesis</keyword>
<feature type="domain" description="ATP-grasp" evidence="8">
    <location>
        <begin position="111"/>
        <end position="300"/>
    </location>
</feature>
<comment type="pathway">
    <text evidence="7">Purine metabolism; IMP biosynthesis via de novo pathway; N(2)-formyl-N(1)-(5-phospho-D-ribosyl)glycinamide from N(1)-(5-phospho-D-ribosyl)glycinamide (formate route): step 1/1.</text>
</comment>
<feature type="binding site" evidence="7">
    <location>
        <position position="195"/>
    </location>
    <ligand>
        <name>ATP</name>
        <dbReference type="ChEBI" id="CHEBI:30616"/>
    </ligand>
</feature>
<dbReference type="FunFam" id="3.40.50.20:FF:000007">
    <property type="entry name" value="Formate-dependent phosphoribosylglycinamide formyltransferase"/>
    <property type="match status" value="1"/>
</dbReference>
<dbReference type="Gene3D" id="3.30.1490.20">
    <property type="entry name" value="ATP-grasp fold, A domain"/>
    <property type="match status" value="1"/>
</dbReference>
<dbReference type="SUPFAM" id="SSF56059">
    <property type="entry name" value="Glutathione synthetase ATP-binding domain-like"/>
    <property type="match status" value="1"/>
</dbReference>
<feature type="binding site" evidence="7">
    <location>
        <begin position="152"/>
        <end position="157"/>
    </location>
    <ligand>
        <name>ATP</name>
        <dbReference type="ChEBI" id="CHEBI:30616"/>
    </ligand>
</feature>
<dbReference type="InterPro" id="IPR005862">
    <property type="entry name" value="PurT"/>
</dbReference>
<dbReference type="GO" id="GO:0043815">
    <property type="term" value="F:phosphoribosylglycinamide formyltransferase 2 activity"/>
    <property type="evidence" value="ECO:0007669"/>
    <property type="project" value="UniProtKB-UniRule"/>
</dbReference>
<keyword evidence="2 7" id="KW-0479">Metal-binding</keyword>
<dbReference type="NCBIfam" id="TIGR01142">
    <property type="entry name" value="purT"/>
    <property type="match status" value="1"/>
</dbReference>
<comment type="similarity">
    <text evidence="7">Belongs to the PurK/PurT family.</text>
</comment>
<keyword evidence="5 7" id="KW-0067">ATP-binding</keyword>
<dbReference type="Gene3D" id="3.40.50.20">
    <property type="match status" value="1"/>
</dbReference>
<dbReference type="PANTHER" id="PTHR43055:SF1">
    <property type="entry name" value="FORMATE-DEPENDENT PHOSPHORIBOSYLGLYCINAMIDE FORMYLTRANSFERASE"/>
    <property type="match status" value="1"/>
</dbReference>
<feature type="binding site" evidence="7">
    <location>
        <begin position="187"/>
        <end position="190"/>
    </location>
    <ligand>
        <name>ATP</name>
        <dbReference type="ChEBI" id="CHEBI:30616"/>
    </ligand>
</feature>
<feature type="binding site" evidence="7">
    <location>
        <position position="147"/>
    </location>
    <ligand>
        <name>ATP</name>
        <dbReference type="ChEBI" id="CHEBI:30616"/>
    </ligand>
</feature>
<dbReference type="PANTHER" id="PTHR43055">
    <property type="entry name" value="FORMATE-DEPENDENT PHOSPHORIBOSYLGLYCINAMIDE FORMYLTRANSFERASE"/>
    <property type="match status" value="1"/>
</dbReference>
<comment type="catalytic activity">
    <reaction evidence="7">
        <text>N(1)-(5-phospho-beta-D-ribosyl)glycinamide + formate + ATP = N(2)-formyl-N(1)-(5-phospho-beta-D-ribosyl)glycinamide + ADP + phosphate + H(+)</text>
        <dbReference type="Rhea" id="RHEA:24829"/>
        <dbReference type="ChEBI" id="CHEBI:15378"/>
        <dbReference type="ChEBI" id="CHEBI:15740"/>
        <dbReference type="ChEBI" id="CHEBI:30616"/>
        <dbReference type="ChEBI" id="CHEBI:43474"/>
        <dbReference type="ChEBI" id="CHEBI:143788"/>
        <dbReference type="ChEBI" id="CHEBI:147286"/>
        <dbReference type="ChEBI" id="CHEBI:456216"/>
        <dbReference type="EC" id="6.3.1.21"/>
    </reaction>
</comment>
<keyword evidence="1 7" id="KW-0436">Ligase</keyword>
<organism evidence="9 10">
    <name type="scientific">Peribacillus frigoritolerans</name>
    <dbReference type="NCBI Taxonomy" id="450367"/>
    <lineage>
        <taxon>Bacteria</taxon>
        <taxon>Bacillati</taxon>
        <taxon>Bacillota</taxon>
        <taxon>Bacilli</taxon>
        <taxon>Bacillales</taxon>
        <taxon>Bacillaceae</taxon>
        <taxon>Peribacillus</taxon>
    </lineage>
</organism>
<dbReference type="HAMAP" id="MF_01643">
    <property type="entry name" value="PurT"/>
    <property type="match status" value="1"/>
</dbReference>
<gene>
    <name evidence="7 9" type="primary">purT</name>
    <name evidence="9" type="ORF">QUF85_26460</name>
</gene>
<accession>A0AAJ1QRZ8</accession>
<evidence type="ECO:0000256" key="4">
    <source>
        <dbReference type="ARBA" id="ARBA00022755"/>
    </source>
</evidence>
<feature type="binding site" evidence="7">
    <location>
        <position position="259"/>
    </location>
    <ligand>
        <name>Mg(2+)</name>
        <dbReference type="ChEBI" id="CHEBI:18420"/>
    </ligand>
</feature>
<feature type="binding site" evidence="7">
    <location>
        <position position="74"/>
    </location>
    <ligand>
        <name>N(1)-(5-phospho-beta-D-ribosyl)glycinamide</name>
        <dbReference type="ChEBI" id="CHEBI:143788"/>
    </ligand>
</feature>
<dbReference type="InterPro" id="IPR011761">
    <property type="entry name" value="ATP-grasp"/>
</dbReference>
<dbReference type="GO" id="GO:0006189">
    <property type="term" value="P:'de novo' IMP biosynthetic process"/>
    <property type="evidence" value="ECO:0007669"/>
    <property type="project" value="UniProtKB-UniRule"/>
</dbReference>
<evidence type="ECO:0000256" key="3">
    <source>
        <dbReference type="ARBA" id="ARBA00022741"/>
    </source>
</evidence>
<dbReference type="EMBL" id="JAUCFI010000003">
    <property type="protein sequence ID" value="MDM5286805.1"/>
    <property type="molecule type" value="Genomic_DNA"/>
</dbReference>
<comment type="subunit">
    <text evidence="7">Homodimer.</text>
</comment>
<dbReference type="NCBIfam" id="NF006766">
    <property type="entry name" value="PRK09288.1"/>
    <property type="match status" value="1"/>
</dbReference>
<proteinExistence type="inferred from homology"/>
<evidence type="ECO:0000256" key="2">
    <source>
        <dbReference type="ARBA" id="ARBA00022723"/>
    </source>
</evidence>
<dbReference type="GO" id="GO:0000287">
    <property type="term" value="F:magnesium ion binding"/>
    <property type="evidence" value="ECO:0007669"/>
    <property type="project" value="UniProtKB-UniRule"/>
</dbReference>
<evidence type="ECO:0000313" key="9">
    <source>
        <dbReference type="EMBL" id="MDM5286805.1"/>
    </source>
</evidence>
<evidence type="ECO:0000256" key="6">
    <source>
        <dbReference type="ARBA" id="ARBA00022842"/>
    </source>
</evidence>
<evidence type="ECO:0000256" key="7">
    <source>
        <dbReference type="HAMAP-Rule" id="MF_01643"/>
    </source>
</evidence>
<feature type="binding site" evidence="7">
    <location>
        <begin position="355"/>
        <end position="356"/>
    </location>
    <ligand>
        <name>N(1)-(5-phospho-beta-D-ribosyl)glycinamide</name>
        <dbReference type="ChEBI" id="CHEBI:143788"/>
    </ligand>
</feature>
<feature type="binding site" evidence="7">
    <location>
        <position position="348"/>
    </location>
    <ligand>
        <name>N(1)-(5-phospho-beta-D-ribosyl)glycinamide</name>
        <dbReference type="ChEBI" id="CHEBI:143788"/>
    </ligand>
</feature>
<feature type="binding site" evidence="7">
    <location>
        <position position="106"/>
    </location>
    <ligand>
        <name>ATP</name>
        <dbReference type="ChEBI" id="CHEBI:30616"/>
    </ligand>
</feature>
<dbReference type="InterPro" id="IPR013815">
    <property type="entry name" value="ATP_grasp_subdomain_1"/>
</dbReference>
<dbReference type="GO" id="GO:0004644">
    <property type="term" value="F:phosphoribosylglycinamide formyltransferase activity"/>
    <property type="evidence" value="ECO:0007669"/>
    <property type="project" value="UniProtKB-UniRule"/>
</dbReference>